<keyword evidence="2" id="KW-1185">Reference proteome</keyword>
<organism evidence="1 2">
    <name type="scientific">Anguilla anguilla</name>
    <name type="common">European freshwater eel</name>
    <name type="synonym">Muraena anguilla</name>
    <dbReference type="NCBI Taxonomy" id="7936"/>
    <lineage>
        <taxon>Eukaryota</taxon>
        <taxon>Metazoa</taxon>
        <taxon>Chordata</taxon>
        <taxon>Craniata</taxon>
        <taxon>Vertebrata</taxon>
        <taxon>Euteleostomi</taxon>
        <taxon>Actinopterygii</taxon>
        <taxon>Neopterygii</taxon>
        <taxon>Teleostei</taxon>
        <taxon>Anguilliformes</taxon>
        <taxon>Anguillidae</taxon>
        <taxon>Anguilla</taxon>
    </lineage>
</organism>
<sequence length="115" mass="12017">MVGAVFSSHQDIWTAVITPEPQSSPPLSSSGTVSNGRTGGGFTLYQVALFWSRVGGQRSEVKFSCRECTGQRSGLLQVLILSGQVQDCCSPSSPTLRMTAGSSLSAGTYQRAGGI</sequence>
<dbReference type="Proteomes" id="UP001044222">
    <property type="component" value="Unassembled WGS sequence"/>
</dbReference>
<reference evidence="1" key="1">
    <citation type="submission" date="2021-01" db="EMBL/GenBank/DDBJ databases">
        <title>A chromosome-scale assembly of European eel, Anguilla anguilla.</title>
        <authorList>
            <person name="Henkel C."/>
            <person name="Jong-Raadsen S.A."/>
            <person name="Dufour S."/>
            <person name="Weltzien F.-A."/>
            <person name="Palstra A.P."/>
            <person name="Pelster B."/>
            <person name="Spaink H.P."/>
            <person name="Van Den Thillart G.E."/>
            <person name="Jansen H."/>
            <person name="Zahm M."/>
            <person name="Klopp C."/>
            <person name="Cedric C."/>
            <person name="Louis A."/>
            <person name="Berthelot C."/>
            <person name="Parey E."/>
            <person name="Roest Crollius H."/>
            <person name="Montfort J."/>
            <person name="Robinson-Rechavi M."/>
            <person name="Bucao C."/>
            <person name="Bouchez O."/>
            <person name="Gislard M."/>
            <person name="Lluch J."/>
            <person name="Milhes M."/>
            <person name="Lampietro C."/>
            <person name="Lopez Roques C."/>
            <person name="Donnadieu C."/>
            <person name="Braasch I."/>
            <person name="Desvignes T."/>
            <person name="Postlethwait J."/>
            <person name="Bobe J."/>
            <person name="Guiguen Y."/>
            <person name="Dirks R."/>
        </authorList>
    </citation>
    <scope>NUCLEOTIDE SEQUENCE</scope>
    <source>
        <strain evidence="1">Tag_6206</strain>
        <tissue evidence="1">Liver</tissue>
    </source>
</reference>
<name>A0A9D3S453_ANGAN</name>
<protein>
    <submittedName>
        <fullName evidence="1">Uncharacterized protein</fullName>
    </submittedName>
</protein>
<evidence type="ECO:0000313" key="1">
    <source>
        <dbReference type="EMBL" id="KAG5849492.1"/>
    </source>
</evidence>
<gene>
    <name evidence="1" type="ORF">ANANG_G00111040</name>
</gene>
<proteinExistence type="predicted"/>
<accession>A0A9D3S453</accession>
<dbReference type="EMBL" id="JAFIRN010000005">
    <property type="protein sequence ID" value="KAG5849492.1"/>
    <property type="molecule type" value="Genomic_DNA"/>
</dbReference>
<evidence type="ECO:0000313" key="2">
    <source>
        <dbReference type="Proteomes" id="UP001044222"/>
    </source>
</evidence>
<comment type="caution">
    <text evidence="1">The sequence shown here is derived from an EMBL/GenBank/DDBJ whole genome shotgun (WGS) entry which is preliminary data.</text>
</comment>
<dbReference type="AlphaFoldDB" id="A0A9D3S453"/>